<evidence type="ECO:0000259" key="1">
    <source>
        <dbReference type="PROSITE" id="PS50995"/>
    </source>
</evidence>
<keyword evidence="3" id="KW-1185">Reference proteome</keyword>
<dbReference type="InterPro" id="IPR000835">
    <property type="entry name" value="HTH_MarR-typ"/>
</dbReference>
<dbReference type="Pfam" id="PF12802">
    <property type="entry name" value="MarR_2"/>
    <property type="match status" value="1"/>
</dbReference>
<dbReference type="InterPro" id="IPR036390">
    <property type="entry name" value="WH_DNA-bd_sf"/>
</dbReference>
<dbReference type="RefSeq" id="WP_091238159.1">
    <property type="nucleotide sequence ID" value="NZ_FMCU01000001.1"/>
</dbReference>
<dbReference type="GO" id="GO:0003700">
    <property type="term" value="F:DNA-binding transcription factor activity"/>
    <property type="evidence" value="ECO:0007669"/>
    <property type="project" value="InterPro"/>
</dbReference>
<dbReference type="STRING" id="121616.GA0070216_101534"/>
<dbReference type="OrthoDB" id="4807076at2"/>
<dbReference type="GO" id="GO:0006950">
    <property type="term" value="P:response to stress"/>
    <property type="evidence" value="ECO:0007669"/>
    <property type="project" value="TreeGrafter"/>
</dbReference>
<dbReference type="Proteomes" id="UP000198797">
    <property type="component" value="Unassembled WGS sequence"/>
</dbReference>
<accession>A0A1C4UJ39</accession>
<reference evidence="3" key="1">
    <citation type="submission" date="2016-06" db="EMBL/GenBank/DDBJ databases">
        <authorList>
            <person name="Varghese N."/>
            <person name="Submissions Spin"/>
        </authorList>
    </citation>
    <scope>NUCLEOTIDE SEQUENCE [LARGE SCALE GENOMIC DNA]</scope>
    <source>
        <strain evidence="3">DSM 44100</strain>
    </source>
</reference>
<evidence type="ECO:0000313" key="3">
    <source>
        <dbReference type="Proteomes" id="UP000198797"/>
    </source>
</evidence>
<dbReference type="PANTHER" id="PTHR33164">
    <property type="entry name" value="TRANSCRIPTIONAL REGULATOR, MARR FAMILY"/>
    <property type="match status" value="1"/>
</dbReference>
<dbReference type="SMART" id="SM00347">
    <property type="entry name" value="HTH_MARR"/>
    <property type="match status" value="1"/>
</dbReference>
<sequence>MTQGAGPTEADWADRTGLTGETVRRFLHVAGAIRQDQEAALAALGLTPAVARALYELDPDRPSPARDLAARLACDRSNVTALVDRLEQAGLVTRRVDPIDRRQKALLVTDEGRRVREQVREALSGSRLLVGLTIEELSTLRELVGKVSDGGWPQRCAED</sequence>
<protein>
    <submittedName>
        <fullName evidence="2">Transcriptional regulator, MarR family</fullName>
    </submittedName>
</protein>
<name>A0A1C4UJ39_9ACTN</name>
<dbReference type="PROSITE" id="PS50995">
    <property type="entry name" value="HTH_MARR_2"/>
    <property type="match status" value="1"/>
</dbReference>
<dbReference type="AlphaFoldDB" id="A0A1C4UJ39"/>
<gene>
    <name evidence="2" type="ORF">GA0070216_101534</name>
</gene>
<dbReference type="SUPFAM" id="SSF46785">
    <property type="entry name" value="Winged helix' DNA-binding domain"/>
    <property type="match status" value="1"/>
</dbReference>
<dbReference type="EMBL" id="FMCU01000001">
    <property type="protein sequence ID" value="SCE71690.1"/>
    <property type="molecule type" value="Genomic_DNA"/>
</dbReference>
<dbReference type="InterPro" id="IPR039422">
    <property type="entry name" value="MarR/SlyA-like"/>
</dbReference>
<proteinExistence type="predicted"/>
<feature type="domain" description="HTH marR-type" evidence="1">
    <location>
        <begin position="19"/>
        <end position="149"/>
    </location>
</feature>
<dbReference type="PRINTS" id="PR00598">
    <property type="entry name" value="HTHMARR"/>
</dbReference>
<dbReference type="InterPro" id="IPR036388">
    <property type="entry name" value="WH-like_DNA-bd_sf"/>
</dbReference>
<organism evidence="2 3">
    <name type="scientific">Micromonospora matsumotoense</name>
    <dbReference type="NCBI Taxonomy" id="121616"/>
    <lineage>
        <taxon>Bacteria</taxon>
        <taxon>Bacillati</taxon>
        <taxon>Actinomycetota</taxon>
        <taxon>Actinomycetes</taxon>
        <taxon>Micromonosporales</taxon>
        <taxon>Micromonosporaceae</taxon>
        <taxon>Micromonospora</taxon>
    </lineage>
</organism>
<dbReference type="PANTHER" id="PTHR33164:SF99">
    <property type="entry name" value="MARR FAMILY REGULATORY PROTEIN"/>
    <property type="match status" value="1"/>
</dbReference>
<dbReference type="Gene3D" id="1.10.10.10">
    <property type="entry name" value="Winged helix-like DNA-binding domain superfamily/Winged helix DNA-binding domain"/>
    <property type="match status" value="1"/>
</dbReference>
<evidence type="ECO:0000313" key="2">
    <source>
        <dbReference type="EMBL" id="SCE71690.1"/>
    </source>
</evidence>